<protein>
    <submittedName>
        <fullName evidence="2">CSLREA domain-containing protein</fullName>
    </submittedName>
</protein>
<keyword evidence="1" id="KW-0732">Signal</keyword>
<evidence type="ECO:0000313" key="2">
    <source>
        <dbReference type="EMBL" id="TRX72713.1"/>
    </source>
</evidence>
<dbReference type="EMBL" id="VJOY01000039">
    <property type="protein sequence ID" value="TRX72713.1"/>
    <property type="molecule type" value="Genomic_DNA"/>
</dbReference>
<dbReference type="InterPro" id="IPR011050">
    <property type="entry name" value="Pectin_lyase_fold/virulence"/>
</dbReference>
<reference evidence="2 3" key="1">
    <citation type="submission" date="2019-07" db="EMBL/GenBank/DDBJ databases">
        <title>Pseudomonas mangiferae sp. nov., isolated from bark of mango tree in Thailand.</title>
        <authorList>
            <person name="Srisuk N."/>
            <person name="Anurat P."/>
        </authorList>
    </citation>
    <scope>NUCLEOTIDE SEQUENCE [LARGE SCALE GENOMIC DNA]</scope>
    <source>
        <strain evidence="2 3">DMKU_BBB3-04</strain>
    </source>
</reference>
<evidence type="ECO:0000256" key="1">
    <source>
        <dbReference type="SAM" id="SignalP"/>
    </source>
</evidence>
<organism evidence="2 3">
    <name type="scientific">Pseudomonas mangiferae</name>
    <dbReference type="NCBI Taxonomy" id="2593654"/>
    <lineage>
        <taxon>Bacteria</taxon>
        <taxon>Pseudomonadati</taxon>
        <taxon>Pseudomonadota</taxon>
        <taxon>Gammaproteobacteria</taxon>
        <taxon>Pseudomonadales</taxon>
        <taxon>Pseudomonadaceae</taxon>
        <taxon>Pseudomonas</taxon>
    </lineage>
</organism>
<feature type="chain" id="PRO_5021947250" evidence="1">
    <location>
        <begin position="24"/>
        <end position="453"/>
    </location>
</feature>
<dbReference type="InterPro" id="IPR026457">
    <property type="entry name" value="CSLREA_Nterm"/>
</dbReference>
<dbReference type="AlphaFoldDB" id="A0A553GT64"/>
<gene>
    <name evidence="2" type="ORF">FM069_21470</name>
</gene>
<keyword evidence="3" id="KW-1185">Reference proteome</keyword>
<proteinExistence type="predicted"/>
<comment type="caution">
    <text evidence="2">The sequence shown here is derived from an EMBL/GenBank/DDBJ whole genome shotgun (WGS) entry which is preliminary data.</text>
</comment>
<dbReference type="NCBIfam" id="NF041518">
    <property type="entry name" value="choice_anch_Q"/>
    <property type="match status" value="1"/>
</dbReference>
<dbReference type="InterPro" id="IPR059226">
    <property type="entry name" value="Choice_anch_Q_dom"/>
</dbReference>
<feature type="signal peptide" evidence="1">
    <location>
        <begin position="1"/>
        <end position="23"/>
    </location>
</feature>
<evidence type="ECO:0000313" key="3">
    <source>
        <dbReference type="Proteomes" id="UP000315235"/>
    </source>
</evidence>
<accession>A0A553GT64</accession>
<dbReference type="RefSeq" id="WP_143490449.1">
    <property type="nucleotide sequence ID" value="NZ_VJOY01000039.1"/>
</dbReference>
<dbReference type="InterPro" id="IPR012334">
    <property type="entry name" value="Pectin_lyas_fold"/>
</dbReference>
<name>A0A553GT64_9PSED</name>
<dbReference type="Gene3D" id="2.160.20.10">
    <property type="entry name" value="Single-stranded right-handed beta-helix, Pectin lyase-like"/>
    <property type="match status" value="1"/>
</dbReference>
<sequence>MRGHRRRALPLAVILAIPLPAAALDLYVTTFADENDGACTPTHCSLREAVSTANATQADTVILLKAGEYPLERANPDPGDDWPVEEDANQLGDLDVHGQVSVIGKGVGVTRLNGRRLDRLFHVHAGARLTLRNLTVTQGLQTYDGGALLNQGRTYLHQVAFVDNRVAVTMPHPAERAGNGGAIGNFGVLEVHRSTFTRNLSNGEEAAAAGKGGALYNEGTLTLRDSLFSSNRALDYGEWGMGGALYNQGTADIARTTFQGNEVSWSGFGSAIANAGQMVLANSTLSGNRSIERGAFENGHPWRLPLSLQSRAELVHVTIAGNEGWGLTNRGVVLIRNSLIAGNRSSEFDAVRNCQNLPGAVDFQARGLLLGADGSTCTAEIYVANDTTFTHHLLPLQENNGSWVHPLRRTSAALDAGVGTCARHDQRGLDRPRDGNGDGLSNCDLGAFERAYP</sequence>
<dbReference type="OrthoDB" id="6772040at2"/>
<dbReference type="NCBIfam" id="TIGR04214">
    <property type="entry name" value="CSLREA_Nterm"/>
    <property type="match status" value="1"/>
</dbReference>
<dbReference type="SUPFAM" id="SSF51126">
    <property type="entry name" value="Pectin lyase-like"/>
    <property type="match status" value="1"/>
</dbReference>
<dbReference type="Proteomes" id="UP000315235">
    <property type="component" value="Unassembled WGS sequence"/>
</dbReference>